<keyword evidence="7" id="KW-0053">Apoptosis</keyword>
<comment type="catalytic activity">
    <reaction evidence="13">
        <text>Strict requirement for Asp at position P1 and has a preferred cleavage sequence of (Leu/Asp/Val)-Glu-Thr-Asp-|-(Gly/Ser/Ala).</text>
        <dbReference type="EC" id="3.4.22.61"/>
    </reaction>
</comment>
<dbReference type="Pfam" id="PF00656">
    <property type="entry name" value="Peptidase_C14"/>
    <property type="match status" value="1"/>
</dbReference>
<evidence type="ECO:0000313" key="21">
    <source>
        <dbReference type="Ensembl" id="ENSSANP00000029760.1"/>
    </source>
</evidence>
<accession>A0A671M9B9</accession>
<gene>
    <name evidence="21" type="primary">LOC107688859</name>
</gene>
<reference evidence="21" key="2">
    <citation type="submission" date="2025-09" db="UniProtKB">
        <authorList>
            <consortium name="Ensembl"/>
        </authorList>
    </citation>
    <scope>IDENTIFICATION</scope>
</reference>
<evidence type="ECO:0000256" key="13">
    <source>
        <dbReference type="ARBA" id="ARBA00051626"/>
    </source>
</evidence>
<evidence type="ECO:0000256" key="11">
    <source>
        <dbReference type="ARBA" id="ARBA00023145"/>
    </source>
</evidence>
<evidence type="ECO:0000256" key="9">
    <source>
        <dbReference type="ARBA" id="ARBA00022801"/>
    </source>
</evidence>
<evidence type="ECO:0000313" key="22">
    <source>
        <dbReference type="Proteomes" id="UP000472260"/>
    </source>
</evidence>
<dbReference type="EC" id="3.4.22.61" evidence="14"/>
<feature type="active site" evidence="16">
    <location>
        <position position="235"/>
    </location>
</feature>
<name>A0A671M9B9_9TELE</name>
<evidence type="ECO:0000256" key="14">
    <source>
        <dbReference type="ARBA" id="ARBA00066479"/>
    </source>
</evidence>
<dbReference type="PRINTS" id="PR00376">
    <property type="entry name" value="IL1BCENZYME"/>
</dbReference>
<protein>
    <recommendedName>
        <fullName evidence="15">Caspase-8</fullName>
        <ecNumber evidence="14">3.4.22.61</ecNumber>
    </recommendedName>
</protein>
<keyword evidence="6" id="KW-0645">Protease</keyword>
<dbReference type="Gene3D" id="3.40.50.1460">
    <property type="match status" value="1"/>
</dbReference>
<dbReference type="GO" id="GO:0006508">
    <property type="term" value="P:proteolysis"/>
    <property type="evidence" value="ECO:0007669"/>
    <property type="project" value="UniProtKB-KW"/>
</dbReference>
<dbReference type="SMART" id="SM00115">
    <property type="entry name" value="CASc"/>
    <property type="match status" value="1"/>
</dbReference>
<keyword evidence="8" id="KW-0677">Repeat</keyword>
<evidence type="ECO:0000256" key="2">
    <source>
        <dbReference type="ARBA" id="ARBA00004496"/>
    </source>
</evidence>
<dbReference type="GO" id="GO:0005886">
    <property type="term" value="C:plasma membrane"/>
    <property type="evidence" value="ECO:0007669"/>
    <property type="project" value="UniProtKB-ARBA"/>
</dbReference>
<dbReference type="InterPro" id="IPR029030">
    <property type="entry name" value="Caspase-like_dom_sf"/>
</dbReference>
<dbReference type="RefSeq" id="XP_016342160.1">
    <property type="nucleotide sequence ID" value="XM_016486674.1"/>
</dbReference>
<dbReference type="InterPro" id="IPR015917">
    <property type="entry name" value="Pept_C14A"/>
</dbReference>
<dbReference type="InterPro" id="IPR033139">
    <property type="entry name" value="Caspase_cys_AS"/>
</dbReference>
<evidence type="ECO:0000259" key="19">
    <source>
        <dbReference type="PROSITE" id="PS50208"/>
    </source>
</evidence>
<dbReference type="GeneID" id="107688859"/>
<dbReference type="InterPro" id="IPR001315">
    <property type="entry name" value="CARD"/>
</dbReference>
<evidence type="ECO:0000256" key="17">
    <source>
        <dbReference type="RuleBase" id="RU003971"/>
    </source>
</evidence>
<keyword evidence="10" id="KW-0788">Thiol protease</keyword>
<sequence length="352" mass="39843">MGEKESFNRIRQNKTFLLETLSEDPEIILQHVQQANLVTQRDYRNLSDITKREEKVINLLDKLMGKGEDTCRQFIDLLRQDCILASFPKLKDRAVIAFPAMPHTSPVQEVSQYKIEQIPRGICVIINNVDFATMDERRGSDEDQKSLAEVFHWLGFKVVEHRNKTAAEMKNLLKDVGKTVDGDCFVCCILSHGIKEGVCGTDGAVISVDEIREPFNGNNCQRLAGKPKLFVIQACRGKRNQQRVHVQADAPDDGESEMEEDGDDFDITIPADTDFLIARSTTDGHLSYRRPKEGSWFIQSLCRNLKQHCPTGKDIQTILLSVNNEVSSQGIRSKQMPVQEVAMRKMLVLLPV</sequence>
<evidence type="ECO:0000256" key="8">
    <source>
        <dbReference type="ARBA" id="ARBA00022737"/>
    </source>
</evidence>
<evidence type="ECO:0000256" key="3">
    <source>
        <dbReference type="ARBA" id="ARBA00010134"/>
    </source>
</evidence>
<proteinExistence type="inferred from homology"/>
<dbReference type="GO" id="GO:0043065">
    <property type="term" value="P:positive regulation of apoptotic process"/>
    <property type="evidence" value="ECO:0007669"/>
    <property type="project" value="UniProtKB-ARBA"/>
</dbReference>
<dbReference type="KEGG" id="sanh:107688859"/>
<dbReference type="Gene3D" id="1.10.533.10">
    <property type="entry name" value="Death Domain, Fas"/>
    <property type="match status" value="1"/>
</dbReference>
<dbReference type="GO" id="GO:0005634">
    <property type="term" value="C:nucleus"/>
    <property type="evidence" value="ECO:0007669"/>
    <property type="project" value="UniProtKB-SubCell"/>
</dbReference>
<keyword evidence="5" id="KW-0597">Phosphoprotein</keyword>
<dbReference type="PROSITE" id="PS50207">
    <property type="entry name" value="CASPASE_P10"/>
    <property type="match status" value="1"/>
</dbReference>
<dbReference type="SUPFAM" id="SSF52129">
    <property type="entry name" value="Caspase-like"/>
    <property type="match status" value="1"/>
</dbReference>
<dbReference type="Ensembl" id="ENSSANT00000031682.1">
    <property type="protein sequence ID" value="ENSSANP00000029760.1"/>
    <property type="gene ID" value="ENSSANG00000015260.1"/>
</dbReference>
<dbReference type="PIRSF" id="PIRSF038001">
    <property type="entry name" value="Caspase_ICE"/>
    <property type="match status" value="1"/>
</dbReference>
<keyword evidence="11" id="KW-0865">Zymogen</keyword>
<evidence type="ECO:0000259" key="20">
    <source>
        <dbReference type="PROSITE" id="PS50209"/>
    </source>
</evidence>
<dbReference type="InterPro" id="IPR011600">
    <property type="entry name" value="Pept_C14_caspase"/>
</dbReference>
<keyword evidence="12" id="KW-0539">Nucleus</keyword>
<keyword evidence="22" id="KW-1185">Reference proteome</keyword>
<evidence type="ECO:0000256" key="1">
    <source>
        <dbReference type="ARBA" id="ARBA00004123"/>
    </source>
</evidence>
<feature type="domain" description="Caspase family p10" evidence="18">
    <location>
        <begin position="269"/>
        <end position="351"/>
    </location>
</feature>
<dbReference type="SUPFAM" id="SSF47986">
    <property type="entry name" value="DEATH domain"/>
    <property type="match status" value="1"/>
</dbReference>
<comment type="similarity">
    <text evidence="3 17">Belongs to the peptidase C14A family.</text>
</comment>
<dbReference type="PROSITE" id="PS01122">
    <property type="entry name" value="CASPASE_CYS"/>
    <property type="match status" value="1"/>
</dbReference>
<evidence type="ECO:0000256" key="10">
    <source>
        <dbReference type="ARBA" id="ARBA00022807"/>
    </source>
</evidence>
<dbReference type="InterPro" id="IPR002138">
    <property type="entry name" value="Pept_C14_p10"/>
</dbReference>
<keyword evidence="4" id="KW-0963">Cytoplasm</keyword>
<dbReference type="InterPro" id="IPR001309">
    <property type="entry name" value="Pept_C14_p20"/>
</dbReference>
<dbReference type="GO" id="GO:0004197">
    <property type="term" value="F:cysteine-type endopeptidase activity"/>
    <property type="evidence" value="ECO:0007669"/>
    <property type="project" value="InterPro"/>
</dbReference>
<dbReference type="GO" id="GO:0006915">
    <property type="term" value="P:apoptotic process"/>
    <property type="evidence" value="ECO:0007669"/>
    <property type="project" value="UniProtKB-KW"/>
</dbReference>
<dbReference type="CDD" id="cd00032">
    <property type="entry name" value="CASc"/>
    <property type="match status" value="1"/>
</dbReference>
<evidence type="ECO:0000256" key="4">
    <source>
        <dbReference type="ARBA" id="ARBA00022490"/>
    </source>
</evidence>
<dbReference type="AlphaFoldDB" id="A0A671M9B9"/>
<dbReference type="FunFam" id="3.40.50.1460:FF:000008">
    <property type="entry name" value="caspase-8 isoform X1"/>
    <property type="match status" value="1"/>
</dbReference>
<dbReference type="GO" id="GO:0051604">
    <property type="term" value="P:protein maturation"/>
    <property type="evidence" value="ECO:0007669"/>
    <property type="project" value="UniProtKB-ARBA"/>
</dbReference>
<dbReference type="PANTHER" id="PTHR48169:SF7">
    <property type="entry name" value="CASPASE 10"/>
    <property type="match status" value="1"/>
</dbReference>
<feature type="active site" evidence="16">
    <location>
        <position position="192"/>
    </location>
</feature>
<organism evidence="21 22">
    <name type="scientific">Sinocyclocheilus anshuiensis</name>
    <dbReference type="NCBI Taxonomy" id="1608454"/>
    <lineage>
        <taxon>Eukaryota</taxon>
        <taxon>Metazoa</taxon>
        <taxon>Chordata</taxon>
        <taxon>Craniata</taxon>
        <taxon>Vertebrata</taxon>
        <taxon>Euteleostomi</taxon>
        <taxon>Actinopterygii</taxon>
        <taxon>Neopterygii</taxon>
        <taxon>Teleostei</taxon>
        <taxon>Ostariophysi</taxon>
        <taxon>Cypriniformes</taxon>
        <taxon>Cyprinidae</taxon>
        <taxon>Cyprininae</taxon>
        <taxon>Sinocyclocheilus</taxon>
    </lineage>
</organism>
<evidence type="ECO:0000256" key="15">
    <source>
        <dbReference type="ARBA" id="ARBA00068172"/>
    </source>
</evidence>
<dbReference type="OrthoDB" id="6114029at2759"/>
<evidence type="ECO:0000256" key="5">
    <source>
        <dbReference type="ARBA" id="ARBA00022553"/>
    </source>
</evidence>
<keyword evidence="9" id="KW-0378">Hydrolase</keyword>
<dbReference type="CDD" id="cd01671">
    <property type="entry name" value="CARD"/>
    <property type="match status" value="1"/>
</dbReference>
<dbReference type="PROSITE" id="PS50208">
    <property type="entry name" value="CASPASE_P20"/>
    <property type="match status" value="1"/>
</dbReference>
<evidence type="ECO:0000256" key="6">
    <source>
        <dbReference type="ARBA" id="ARBA00022670"/>
    </source>
</evidence>
<dbReference type="GO" id="GO:0032991">
    <property type="term" value="C:protein-containing complex"/>
    <property type="evidence" value="ECO:0007669"/>
    <property type="project" value="UniProtKB-ARBA"/>
</dbReference>
<feature type="domain" description="Caspase family p20" evidence="19">
    <location>
        <begin position="119"/>
        <end position="239"/>
    </location>
</feature>
<evidence type="ECO:0000259" key="18">
    <source>
        <dbReference type="PROSITE" id="PS50207"/>
    </source>
</evidence>
<evidence type="ECO:0000256" key="12">
    <source>
        <dbReference type="ARBA" id="ARBA00023242"/>
    </source>
</evidence>
<dbReference type="PROSITE" id="PS50209">
    <property type="entry name" value="CARD"/>
    <property type="match status" value="1"/>
</dbReference>
<dbReference type="InterPro" id="IPR011029">
    <property type="entry name" value="DEATH-like_dom_sf"/>
</dbReference>
<comment type="subcellular location">
    <subcellularLocation>
        <location evidence="2">Cytoplasm</location>
    </subcellularLocation>
    <subcellularLocation>
        <location evidence="1">Nucleus</location>
    </subcellularLocation>
</comment>
<evidence type="ECO:0000256" key="16">
    <source>
        <dbReference type="PIRSR" id="PIRSR038001-1"/>
    </source>
</evidence>
<dbReference type="PANTHER" id="PTHR48169">
    <property type="entry name" value="DED DOMAIN-CONTAINING PROTEIN"/>
    <property type="match status" value="1"/>
</dbReference>
<dbReference type="GO" id="GO:0005737">
    <property type="term" value="C:cytoplasm"/>
    <property type="evidence" value="ECO:0007669"/>
    <property type="project" value="UniProtKB-SubCell"/>
</dbReference>
<evidence type="ECO:0000256" key="7">
    <source>
        <dbReference type="ARBA" id="ARBA00022703"/>
    </source>
</evidence>
<feature type="domain" description="CARD" evidence="20">
    <location>
        <begin position="2"/>
        <end position="80"/>
    </location>
</feature>
<reference evidence="21" key="1">
    <citation type="submission" date="2025-08" db="UniProtKB">
        <authorList>
            <consortium name="Ensembl"/>
        </authorList>
    </citation>
    <scope>IDENTIFICATION</scope>
</reference>
<dbReference type="Proteomes" id="UP000472260">
    <property type="component" value="Unassembled WGS sequence"/>
</dbReference>